<reference evidence="1" key="1">
    <citation type="submission" date="2020-10" db="EMBL/GenBank/DDBJ databases">
        <authorList>
            <person name="Muller C M."/>
        </authorList>
    </citation>
    <scope>NUCLEOTIDE SEQUENCE</scope>
    <source>
        <strain evidence="1">THUN-12</strain>
    </source>
</reference>
<organism evidence="1 2">
    <name type="scientific">Blumeria graminis f. sp. triticale</name>
    <dbReference type="NCBI Taxonomy" id="1689686"/>
    <lineage>
        <taxon>Eukaryota</taxon>
        <taxon>Fungi</taxon>
        <taxon>Dikarya</taxon>
        <taxon>Ascomycota</taxon>
        <taxon>Pezizomycotina</taxon>
        <taxon>Leotiomycetes</taxon>
        <taxon>Erysiphales</taxon>
        <taxon>Erysiphaceae</taxon>
        <taxon>Blumeria</taxon>
    </lineage>
</organism>
<name>A0A9W4DMW7_BLUGR</name>
<sequence>MKITRLGCLCITSMVLPATWGLTLLPTLYARRGISMSQMDMISGISLSDQETKTEMLPHTTTLLHFAAFTMGPVHTVYAHTITETLYIECHGHSQLVTKNIGGPGPVVFQTTTVTDAGSTTTTMLQCGTPDSKISELVPSANLV</sequence>
<evidence type="ECO:0000313" key="1">
    <source>
        <dbReference type="EMBL" id="CAD6504719.1"/>
    </source>
</evidence>
<dbReference type="EMBL" id="CAJHIT010000009">
    <property type="protein sequence ID" value="CAD6504719.1"/>
    <property type="molecule type" value="Genomic_DNA"/>
</dbReference>
<dbReference type="Proteomes" id="UP000683417">
    <property type="component" value="Unassembled WGS sequence"/>
</dbReference>
<gene>
    <name evidence="1" type="ORF">BGTH12_LOCUS6077</name>
</gene>
<proteinExistence type="predicted"/>
<evidence type="ECO:0000313" key="2">
    <source>
        <dbReference type="Proteomes" id="UP000683417"/>
    </source>
</evidence>
<comment type="caution">
    <text evidence="1">The sequence shown here is derived from an EMBL/GenBank/DDBJ whole genome shotgun (WGS) entry which is preliminary data.</text>
</comment>
<dbReference type="AlphaFoldDB" id="A0A9W4DMW7"/>
<protein>
    <submittedName>
        <fullName evidence="1">BgTH12-00224</fullName>
    </submittedName>
</protein>
<accession>A0A9W4DMW7</accession>